<protein>
    <submittedName>
        <fullName evidence="7">Uncharacterized protein</fullName>
    </submittedName>
</protein>
<dbReference type="InterPro" id="IPR051362">
    <property type="entry name" value="WD_repeat_creC_regulators"/>
</dbReference>
<gene>
    <name evidence="7" type="ORF">BYL167_LOCUS31193</name>
    <name evidence="5" type="ORF">GIL414_LOCUS27765</name>
    <name evidence="6" type="ORF">SMN809_LOCUS28354</name>
</gene>
<evidence type="ECO:0000313" key="7">
    <source>
        <dbReference type="EMBL" id="CAF4392176.1"/>
    </source>
</evidence>
<dbReference type="Gene3D" id="2.130.10.10">
    <property type="entry name" value="YVTN repeat-like/Quinoprotein amine dehydrogenase"/>
    <property type="match status" value="1"/>
</dbReference>
<comment type="caution">
    <text evidence="7">The sequence shown here is derived from an EMBL/GenBank/DDBJ whole genome shotgun (WGS) entry which is preliminary data.</text>
</comment>
<dbReference type="Proteomes" id="UP000681720">
    <property type="component" value="Unassembled WGS sequence"/>
</dbReference>
<feature type="compositionally biased region" description="Low complexity" evidence="4">
    <location>
        <begin position="244"/>
        <end position="256"/>
    </location>
</feature>
<dbReference type="PROSITE" id="PS50082">
    <property type="entry name" value="WD_REPEATS_2"/>
    <property type="match status" value="1"/>
</dbReference>
<proteinExistence type="predicted"/>
<dbReference type="EMBL" id="CAJOBJ010045101">
    <property type="protein sequence ID" value="CAF4346102.1"/>
    <property type="molecule type" value="Genomic_DNA"/>
</dbReference>
<evidence type="ECO:0000256" key="2">
    <source>
        <dbReference type="ARBA" id="ARBA00022737"/>
    </source>
</evidence>
<reference evidence="7" key="1">
    <citation type="submission" date="2021-02" db="EMBL/GenBank/DDBJ databases">
        <authorList>
            <person name="Nowell W R."/>
        </authorList>
    </citation>
    <scope>NUCLEOTIDE SEQUENCE</scope>
</reference>
<feature type="repeat" description="WD" evidence="3">
    <location>
        <begin position="1"/>
        <end position="25"/>
    </location>
</feature>
<dbReference type="PANTHER" id="PTHR14107">
    <property type="entry name" value="WD REPEAT PROTEIN"/>
    <property type="match status" value="1"/>
</dbReference>
<dbReference type="Proteomes" id="UP000681967">
    <property type="component" value="Unassembled WGS sequence"/>
</dbReference>
<evidence type="ECO:0000313" key="8">
    <source>
        <dbReference type="Proteomes" id="UP000681967"/>
    </source>
</evidence>
<dbReference type="InterPro" id="IPR001680">
    <property type="entry name" value="WD40_rpt"/>
</dbReference>
<dbReference type="PANTHER" id="PTHR14107:SF16">
    <property type="entry name" value="AT02583P"/>
    <property type="match status" value="1"/>
</dbReference>
<evidence type="ECO:0000256" key="1">
    <source>
        <dbReference type="ARBA" id="ARBA00022574"/>
    </source>
</evidence>
<organism evidence="7 8">
    <name type="scientific">Rotaria magnacalcarata</name>
    <dbReference type="NCBI Taxonomy" id="392030"/>
    <lineage>
        <taxon>Eukaryota</taxon>
        <taxon>Metazoa</taxon>
        <taxon>Spiralia</taxon>
        <taxon>Gnathifera</taxon>
        <taxon>Rotifera</taxon>
        <taxon>Eurotatoria</taxon>
        <taxon>Bdelloidea</taxon>
        <taxon>Philodinida</taxon>
        <taxon>Philodinidae</taxon>
        <taxon>Rotaria</taxon>
    </lineage>
</organism>
<evidence type="ECO:0000256" key="4">
    <source>
        <dbReference type="SAM" id="MobiDB-lite"/>
    </source>
</evidence>
<dbReference type="EMBL" id="CAJOBH010053967">
    <property type="protein sequence ID" value="CAF4392176.1"/>
    <property type="molecule type" value="Genomic_DNA"/>
</dbReference>
<feature type="region of interest" description="Disordered" evidence="4">
    <location>
        <begin position="228"/>
        <end position="256"/>
    </location>
</feature>
<dbReference type="SUPFAM" id="SSF50978">
    <property type="entry name" value="WD40 repeat-like"/>
    <property type="match status" value="1"/>
</dbReference>
<keyword evidence="2" id="KW-0677">Repeat</keyword>
<accession>A0A8S2VIL7</accession>
<evidence type="ECO:0000313" key="5">
    <source>
        <dbReference type="EMBL" id="CAF4346102.1"/>
    </source>
</evidence>
<dbReference type="InterPro" id="IPR036322">
    <property type="entry name" value="WD40_repeat_dom_sf"/>
</dbReference>
<dbReference type="InterPro" id="IPR015943">
    <property type="entry name" value="WD40/YVTN_repeat-like_dom_sf"/>
</dbReference>
<dbReference type="AlphaFoldDB" id="A0A8S2VIL7"/>
<keyword evidence="1 3" id="KW-0853">WD repeat</keyword>
<dbReference type="EMBL" id="CAJOBI010047202">
    <property type="protein sequence ID" value="CAF4353511.1"/>
    <property type="molecule type" value="Genomic_DNA"/>
</dbReference>
<evidence type="ECO:0000313" key="6">
    <source>
        <dbReference type="EMBL" id="CAF4353511.1"/>
    </source>
</evidence>
<dbReference type="Proteomes" id="UP000676336">
    <property type="component" value="Unassembled WGS sequence"/>
</dbReference>
<evidence type="ECO:0000256" key="3">
    <source>
        <dbReference type="PROSITE-ProRule" id="PRU00221"/>
    </source>
</evidence>
<sequence>MCWSPDGRYLATGGEDDFITLFSIDLEEHAPRVLCRGHGHTSWISAISFDPYMNAKTYYSSFVQKPPSSLNDDNGSYYNRMTKSNSCSHSSSSFCDTNIPSLFYRIGSVGQDNRLCFWDITEDILKINKVHLTNMKRNSSIHPLTSTLSNGRASLLSDTTPLISSTATTSVATRKSSFSSLTSRLAFARSSNKVHKSIDDTPDSSLVTLVNGTFKKSKKSSLLSHVANESKPATAPSLTNTTVSNDSGQSSVSSSASNTLSLRRTNFDLTKTTFGTSLCPRLDDIQIIEPIVAVFISHERINGIYFGENCFFTSSQDGIITIWEKPQTILQTDLTDDQTTSSATLINSNSHHSAISQ</sequence>
<dbReference type="Pfam" id="PF00400">
    <property type="entry name" value="WD40"/>
    <property type="match status" value="1"/>
</dbReference>
<name>A0A8S2VIL7_9BILA</name>